<protein>
    <recommendedName>
        <fullName evidence="5">Protein-arginine rhamnosyltransferase</fullName>
    </recommendedName>
    <alternativeName>
        <fullName evidence="6">EF-P arginine rhamnosyltransferase</fullName>
    </alternativeName>
</protein>
<comment type="function">
    <text evidence="3">Protein-arginine rhamnosyltransferase that catalyzes the transfer of a single rhamnose to elongation factor P (EF-P) on 'Lys-32', a modification required for EF-P-dependent rescue of polyproline stalled ribosomes.</text>
</comment>
<reference evidence="8 9" key="1">
    <citation type="submission" date="2018-04" db="EMBL/GenBank/DDBJ databases">
        <title>Denitrifier Microvirgula.</title>
        <authorList>
            <person name="Anderson E."/>
            <person name="Jang J."/>
            <person name="Ishii S."/>
        </authorList>
    </citation>
    <scope>NUCLEOTIDE SEQUENCE [LARGE SCALE GENOMIC DNA]</scope>
    <source>
        <strain evidence="8 9">BE2.4</strain>
    </source>
</reference>
<dbReference type="OrthoDB" id="209085at2"/>
<keyword evidence="8" id="KW-0251">Elongation factor</keyword>
<dbReference type="Proteomes" id="UP000244173">
    <property type="component" value="Chromosome"/>
</dbReference>
<dbReference type="STRING" id="1122240.GCA_000620105_00292"/>
<dbReference type="GO" id="GO:0106361">
    <property type="term" value="F:protein-arginine rhamnosyltransferase activity"/>
    <property type="evidence" value="ECO:0007669"/>
    <property type="project" value="InterPro"/>
</dbReference>
<proteinExistence type="inferred from homology"/>
<accession>A0A2S0PB43</accession>
<evidence type="ECO:0000256" key="1">
    <source>
        <dbReference type="ARBA" id="ARBA00022676"/>
    </source>
</evidence>
<dbReference type="NCBIfam" id="TIGR03837">
    <property type="entry name" value="efp_Arg_rhamno"/>
    <property type="match status" value="1"/>
</dbReference>
<evidence type="ECO:0000256" key="2">
    <source>
        <dbReference type="ARBA" id="ARBA00022679"/>
    </source>
</evidence>
<organism evidence="8 9">
    <name type="scientific">Microvirgula aerodenitrificans</name>
    <dbReference type="NCBI Taxonomy" id="57480"/>
    <lineage>
        <taxon>Bacteria</taxon>
        <taxon>Pseudomonadati</taxon>
        <taxon>Pseudomonadota</taxon>
        <taxon>Betaproteobacteria</taxon>
        <taxon>Neisseriales</taxon>
        <taxon>Aquaspirillaceae</taxon>
        <taxon>Microvirgula</taxon>
    </lineage>
</organism>
<evidence type="ECO:0000313" key="8">
    <source>
        <dbReference type="EMBL" id="AVY94562.1"/>
    </source>
</evidence>
<dbReference type="Pfam" id="PF10093">
    <property type="entry name" value="EarP"/>
    <property type="match status" value="1"/>
</dbReference>
<gene>
    <name evidence="8" type="primary">earP</name>
    <name evidence="8" type="ORF">DAI18_11305</name>
</gene>
<evidence type="ECO:0000256" key="5">
    <source>
        <dbReference type="ARBA" id="ARBA00024416"/>
    </source>
</evidence>
<keyword evidence="1" id="KW-0328">Glycosyltransferase</keyword>
<dbReference type="InterPro" id="IPR016633">
    <property type="entry name" value="EarP"/>
</dbReference>
<dbReference type="EMBL" id="CP028519">
    <property type="protein sequence ID" value="AVY94562.1"/>
    <property type="molecule type" value="Genomic_DNA"/>
</dbReference>
<keyword evidence="8" id="KW-0648">Protein biosynthesis</keyword>
<evidence type="ECO:0000256" key="6">
    <source>
        <dbReference type="ARBA" id="ARBA00030025"/>
    </source>
</evidence>
<keyword evidence="2 8" id="KW-0808">Transferase</keyword>
<dbReference type="AlphaFoldDB" id="A0A2S0PB43"/>
<evidence type="ECO:0000256" key="4">
    <source>
        <dbReference type="ARBA" id="ARBA00024346"/>
    </source>
</evidence>
<evidence type="ECO:0000313" key="9">
    <source>
        <dbReference type="Proteomes" id="UP000244173"/>
    </source>
</evidence>
<dbReference type="RefSeq" id="WP_107889458.1">
    <property type="nucleotide sequence ID" value="NZ_CP028519.1"/>
</dbReference>
<sequence>MPVLSWDIFCTVIDNYGDIGVCWRLARQLAAERCEPVRLWVDDLHSFARIAPQIDPALAAQTRDGVDVRHWSAHWDEVVPHRVVIEAFACEIPPRFRQAMAAASPPPVWINLEYLSAESWIDDCHGMASPQPPLRKHFFFPGFTPRSGGLLAERALSAQRDAFVADPVAQAAFRHEAGLSIDEGALTVSLFAYENPALPAWLDALASGECAVHVLVPEGRVLDSVAGWAGRPLTRGETLRRGALALSVLPFVAQPDYDPLLWSCDINFIRGEDSFVRAQWAARPLLWHIYPQQDDAHLVKLDAWLTRYCEGLSPAAAASVRQMHRVWNGAGDGIGEAWQAYVAVLPEIRAHARRWADRLAALGDLTSNLARFCESLL</sequence>
<keyword evidence="9" id="KW-1185">Reference proteome</keyword>
<dbReference type="GO" id="GO:0003746">
    <property type="term" value="F:translation elongation factor activity"/>
    <property type="evidence" value="ECO:0007669"/>
    <property type="project" value="UniProtKB-KW"/>
</dbReference>
<evidence type="ECO:0000256" key="3">
    <source>
        <dbReference type="ARBA" id="ARBA00024303"/>
    </source>
</evidence>
<comment type="catalytic activity">
    <reaction evidence="7">
        <text>dTDP-beta-L-rhamnose + L-arginyl-[protein] = N(omega)-(alpha-L-rhamnosyl)-L-arginyl-[protein] + dTDP + H(+)</text>
        <dbReference type="Rhea" id="RHEA:66692"/>
        <dbReference type="Rhea" id="RHEA-COMP:10532"/>
        <dbReference type="Rhea" id="RHEA-COMP:17096"/>
        <dbReference type="ChEBI" id="CHEBI:15378"/>
        <dbReference type="ChEBI" id="CHEBI:29965"/>
        <dbReference type="ChEBI" id="CHEBI:57510"/>
        <dbReference type="ChEBI" id="CHEBI:58369"/>
        <dbReference type="ChEBI" id="CHEBI:167445"/>
    </reaction>
    <physiologicalReaction direction="left-to-right" evidence="7">
        <dbReference type="Rhea" id="RHEA:66693"/>
    </physiologicalReaction>
</comment>
<evidence type="ECO:0000256" key="7">
    <source>
        <dbReference type="ARBA" id="ARBA00048472"/>
    </source>
</evidence>
<dbReference type="KEGG" id="maer:DAI18_11305"/>
<name>A0A2S0PB43_9NEIS</name>
<dbReference type="PIRSF" id="PIRSF015557">
    <property type="entry name" value="UCP015557"/>
    <property type="match status" value="1"/>
</dbReference>
<comment type="similarity">
    <text evidence="4">Belongs to the glycosyltransferase 104 family.</text>
</comment>